<evidence type="ECO:0000313" key="1">
    <source>
        <dbReference type="EMBL" id="PXF60018.1"/>
    </source>
</evidence>
<gene>
    <name evidence="1" type="ORF">C4B59_10355</name>
</gene>
<comment type="caution">
    <text evidence="1">The sequence shown here is derived from an EMBL/GenBank/DDBJ whole genome shotgun (WGS) entry which is preliminary data.</text>
</comment>
<dbReference type="EMBL" id="PQXF01000020">
    <property type="protein sequence ID" value="PXF60018.1"/>
    <property type="molecule type" value="Genomic_DNA"/>
</dbReference>
<dbReference type="Proteomes" id="UP000248329">
    <property type="component" value="Unassembled WGS sequence"/>
</dbReference>
<name>A0AC61L1P1_9EURY</name>
<reference evidence="1" key="1">
    <citation type="submission" date="2018-01" db="EMBL/GenBank/DDBJ databases">
        <authorList>
            <person name="Krukenberg V."/>
        </authorList>
    </citation>
    <scope>NUCLEOTIDE SEQUENCE</scope>
    <source>
        <strain evidence="1">E20ANME2</strain>
    </source>
</reference>
<evidence type="ECO:0000313" key="2">
    <source>
        <dbReference type="Proteomes" id="UP000248329"/>
    </source>
</evidence>
<sequence length="352" mass="37852">MNMQKRITAMLFAVMVIATLVVSPALASADPITVNPNSSIESKTWNYVHWGHWETNQTSIAAPGSGTTYAAHTHRYTGNELDNSTTTYTATTTTTPCEYQLAFDMTMDNWLIWGGISKSYAELQFTVISDTDYDISGSYTTDANQGEDFDVYLKNLGTDTYLFQHSDALGTLSGSNLTGTLPPGDYEFYVKAESKTEGPWTWPNYPSKYGPVVGGPDQGTGSAHLGLTVPQDVTPPDISVTVSPDMLWPPNHKMVDIVATVTVSDVCDTAPTVVLTSVISDEPDDAKGNGDGKTVDDIQGTEIGTEDYEFQLRAERAGKGDGRTYTITYTVTDASGNSANASAAVVVPHDMG</sequence>
<protein>
    <submittedName>
        <fullName evidence="1">Uncharacterized protein</fullName>
    </submittedName>
</protein>
<organism evidence="1 2">
    <name type="scientific">Candidatus Methanogaster sp</name>
    <dbReference type="NCBI Taxonomy" id="3386292"/>
    <lineage>
        <taxon>Archaea</taxon>
        <taxon>Methanobacteriati</taxon>
        <taxon>Methanobacteriota</taxon>
        <taxon>Stenosarchaea group</taxon>
        <taxon>Methanomicrobia</taxon>
        <taxon>Methanosarcinales</taxon>
        <taxon>ANME-2 cluster</taxon>
        <taxon>Candidatus Methanogasteraceae</taxon>
        <taxon>Candidatus Methanogaster</taxon>
    </lineage>
</organism>
<proteinExistence type="predicted"/>
<accession>A0AC61L1P1</accession>